<feature type="domain" description="SCAN box" evidence="1">
    <location>
        <begin position="76"/>
        <end position="151"/>
    </location>
</feature>
<dbReference type="InterPro" id="IPR021109">
    <property type="entry name" value="Peptidase_aspartic_dom_sf"/>
</dbReference>
<dbReference type="Proteomes" id="UP000008672">
    <property type="component" value="Unassembled WGS sequence"/>
</dbReference>
<evidence type="ECO:0000313" key="3">
    <source>
        <dbReference type="Proteomes" id="UP000008672"/>
    </source>
</evidence>
<dbReference type="OMA" id="RTPHECS"/>
<dbReference type="FunCoup" id="H3B4T3">
    <property type="interactions" value="4312"/>
</dbReference>
<reference evidence="2" key="3">
    <citation type="submission" date="2025-09" db="UniProtKB">
        <authorList>
            <consortium name="Ensembl"/>
        </authorList>
    </citation>
    <scope>IDENTIFICATION</scope>
</reference>
<dbReference type="eggNOG" id="KOG1721">
    <property type="taxonomic scope" value="Eukaryota"/>
</dbReference>
<protein>
    <recommendedName>
        <fullName evidence="1">SCAN box domain-containing protein</fullName>
    </recommendedName>
</protein>
<dbReference type="HOGENOM" id="CLU_066570_0_0_1"/>
<proteinExistence type="predicted"/>
<evidence type="ECO:0000313" key="2">
    <source>
        <dbReference type="Ensembl" id="ENSLACP00000016904.1"/>
    </source>
</evidence>
<reference evidence="3" key="1">
    <citation type="submission" date="2011-08" db="EMBL/GenBank/DDBJ databases">
        <title>The draft genome of Latimeria chalumnae.</title>
        <authorList>
            <person name="Di Palma F."/>
            <person name="Alfoldi J."/>
            <person name="Johnson J."/>
            <person name="Berlin A."/>
            <person name="Gnerre S."/>
            <person name="Jaffe D."/>
            <person name="MacCallum I."/>
            <person name="Young S."/>
            <person name="Walker B.J."/>
            <person name="Lander E."/>
            <person name="Lindblad-Toh K."/>
        </authorList>
    </citation>
    <scope>NUCLEOTIDE SEQUENCE [LARGE SCALE GENOMIC DNA]</scope>
    <source>
        <strain evidence="3">Wild caught</strain>
    </source>
</reference>
<dbReference type="AlphaFoldDB" id="H3B4T3"/>
<organism evidence="2 3">
    <name type="scientific">Latimeria chalumnae</name>
    <name type="common">Coelacanth</name>
    <dbReference type="NCBI Taxonomy" id="7897"/>
    <lineage>
        <taxon>Eukaryota</taxon>
        <taxon>Metazoa</taxon>
        <taxon>Chordata</taxon>
        <taxon>Craniata</taxon>
        <taxon>Vertebrata</taxon>
        <taxon>Euteleostomi</taxon>
        <taxon>Coelacanthiformes</taxon>
        <taxon>Coelacanthidae</taxon>
        <taxon>Latimeria</taxon>
    </lineage>
</organism>
<dbReference type="CDD" id="cd00303">
    <property type="entry name" value="retropepsin_like"/>
    <property type="match status" value="1"/>
</dbReference>
<dbReference type="InterPro" id="IPR038269">
    <property type="entry name" value="SCAN_sf"/>
</dbReference>
<sequence>KMTPEDDVEAYLLAFERCAELEAWPRAQWDGIVALFLVGDAQKAYFDLKPEATLDYTQLKAEILARSGVTVTVQAQRFHSWRFQAERALRSQMLDLIHLARRWLQPEINYPARIVEVLVMNHFLRGLLPTIRKWVRHGNLSNVQGLLILVERQLTVEDLIKTPSSATLRGPKNGTGSSTDKTVMGTEATEERLQTAKRLSARIKGYWCYQCNELGHTAIQYPNEVEPMQCAWRGLINLRPIKINRREMALMDTGSTVTLVSGSLVKSSKLEHTQKMSITCLHRDVNYYPTAKVQNQSFNTLVGVVPKLPYPAILGRD</sequence>
<dbReference type="EMBL" id="AFYH01094368">
    <property type="status" value="NOT_ANNOTATED_CDS"/>
    <property type="molecule type" value="Genomic_DNA"/>
</dbReference>
<dbReference type="PANTHER" id="PTHR46888">
    <property type="entry name" value="ZINC KNUCKLE DOMAINCONTAINING PROTEIN-RELATED"/>
    <property type="match status" value="1"/>
</dbReference>
<dbReference type="PANTHER" id="PTHR46888:SF15">
    <property type="entry name" value="ZINC FINGER AND SCAN DOMAIN-CONTAINING PROTEIN 12-LIKE"/>
    <property type="match status" value="1"/>
</dbReference>
<name>H3B4T3_LATCH</name>
<dbReference type="Gene3D" id="1.10.4020.10">
    <property type="entry name" value="DNA breaking-rejoining enzymes"/>
    <property type="match status" value="1"/>
</dbReference>
<dbReference type="Ensembl" id="ENSLACT00000017023.1">
    <property type="protein sequence ID" value="ENSLACP00000016904.1"/>
    <property type="gene ID" value="ENSLACG00000014890.1"/>
</dbReference>
<dbReference type="SUPFAM" id="SSF50630">
    <property type="entry name" value="Acid proteases"/>
    <property type="match status" value="1"/>
</dbReference>
<dbReference type="InParanoid" id="H3B4T3"/>
<dbReference type="PROSITE" id="PS50804">
    <property type="entry name" value="SCAN_BOX"/>
    <property type="match status" value="1"/>
</dbReference>
<keyword evidence="3" id="KW-1185">Reference proteome</keyword>
<dbReference type="SUPFAM" id="SSF47353">
    <property type="entry name" value="Retrovirus capsid dimerization domain-like"/>
    <property type="match status" value="1"/>
</dbReference>
<dbReference type="Pfam" id="PF02023">
    <property type="entry name" value="SCAN"/>
    <property type="match status" value="1"/>
</dbReference>
<reference evidence="2" key="2">
    <citation type="submission" date="2025-08" db="UniProtKB">
        <authorList>
            <consortium name="Ensembl"/>
        </authorList>
    </citation>
    <scope>IDENTIFICATION</scope>
</reference>
<dbReference type="InterPro" id="IPR003309">
    <property type="entry name" value="SCAN_dom"/>
</dbReference>
<accession>H3B4T3</accession>
<evidence type="ECO:0000259" key="1">
    <source>
        <dbReference type="PROSITE" id="PS50804"/>
    </source>
</evidence>
<dbReference type="GeneTree" id="ENSGT00940000159113"/>